<dbReference type="PANTHER" id="PTHR30557:SF1">
    <property type="entry name" value="PHOSPHOMETHYLPYRIMIDINE SYNTHASE, CHLOROPLASTIC"/>
    <property type="match status" value="1"/>
</dbReference>
<keyword evidence="8" id="KW-0456">Lyase</keyword>
<evidence type="ECO:0000256" key="7">
    <source>
        <dbReference type="ARBA" id="ARBA00023014"/>
    </source>
</evidence>
<proteinExistence type="predicted"/>
<evidence type="ECO:0000256" key="4">
    <source>
        <dbReference type="ARBA" id="ARBA00022723"/>
    </source>
</evidence>
<evidence type="ECO:0000256" key="3">
    <source>
        <dbReference type="ARBA" id="ARBA00022691"/>
    </source>
</evidence>
<comment type="caution">
    <text evidence="9">The sequence shown here is derived from an EMBL/GenBank/DDBJ whole genome shotgun (WGS) entry which is preliminary data.</text>
</comment>
<protein>
    <submittedName>
        <fullName evidence="9">Uncharacterized protein</fullName>
    </submittedName>
</protein>
<dbReference type="AlphaFoldDB" id="A0A0F9NQA4"/>
<dbReference type="InterPro" id="IPR038521">
    <property type="entry name" value="ThiC/Bza_core_dom"/>
</dbReference>
<reference evidence="9" key="1">
    <citation type="journal article" date="2015" name="Nature">
        <title>Complex archaea that bridge the gap between prokaryotes and eukaryotes.</title>
        <authorList>
            <person name="Spang A."/>
            <person name="Saw J.H."/>
            <person name="Jorgensen S.L."/>
            <person name="Zaremba-Niedzwiedzka K."/>
            <person name="Martijn J."/>
            <person name="Lind A.E."/>
            <person name="van Eijk R."/>
            <person name="Schleper C."/>
            <person name="Guy L."/>
            <person name="Ettema T.J."/>
        </authorList>
    </citation>
    <scope>NUCLEOTIDE SEQUENCE</scope>
</reference>
<sequence length="165" mass="18345">MTQMSMANDGIITPEMEEILKKENISEDFLKHNIQTGKIAIIPSRTSDNHVALGEGLTSKILSNVGTSTDSINSRKIIEFVKIVEKNGASIICDQSSGPKFFHHRKSLLQATSLPLAAIPLYLNAEKSLRKHGDPLEFTSEDVITKDIFLIVLIPLVFFDLRQIL</sequence>
<name>A0A0F9NQA4_9ZZZZ</name>
<evidence type="ECO:0000256" key="1">
    <source>
        <dbReference type="ARBA" id="ARBA00001966"/>
    </source>
</evidence>
<dbReference type="GO" id="GO:0009228">
    <property type="term" value="P:thiamine biosynthetic process"/>
    <property type="evidence" value="ECO:0007669"/>
    <property type="project" value="InterPro"/>
</dbReference>
<comment type="cofactor">
    <cofactor evidence="1">
        <name>[4Fe-4S] cluster</name>
        <dbReference type="ChEBI" id="CHEBI:49883"/>
    </cofactor>
</comment>
<evidence type="ECO:0000256" key="6">
    <source>
        <dbReference type="ARBA" id="ARBA00023004"/>
    </source>
</evidence>
<dbReference type="GO" id="GO:0051539">
    <property type="term" value="F:4 iron, 4 sulfur cluster binding"/>
    <property type="evidence" value="ECO:0007669"/>
    <property type="project" value="UniProtKB-KW"/>
</dbReference>
<evidence type="ECO:0000313" key="9">
    <source>
        <dbReference type="EMBL" id="KKM83437.1"/>
    </source>
</evidence>
<evidence type="ECO:0000256" key="8">
    <source>
        <dbReference type="ARBA" id="ARBA00023239"/>
    </source>
</evidence>
<evidence type="ECO:0000256" key="5">
    <source>
        <dbReference type="ARBA" id="ARBA00022833"/>
    </source>
</evidence>
<dbReference type="PANTHER" id="PTHR30557">
    <property type="entry name" value="THIAMINE BIOSYNTHESIS PROTEIN THIC"/>
    <property type="match status" value="1"/>
</dbReference>
<dbReference type="Pfam" id="PF01964">
    <property type="entry name" value="ThiC_Rad_SAM"/>
    <property type="match status" value="1"/>
</dbReference>
<dbReference type="EMBL" id="LAZR01007714">
    <property type="protein sequence ID" value="KKM83437.1"/>
    <property type="molecule type" value="Genomic_DNA"/>
</dbReference>
<keyword evidence="3" id="KW-0949">S-adenosyl-L-methionine</keyword>
<keyword evidence="2" id="KW-0004">4Fe-4S</keyword>
<evidence type="ECO:0000256" key="2">
    <source>
        <dbReference type="ARBA" id="ARBA00022485"/>
    </source>
</evidence>
<keyword evidence="4" id="KW-0479">Metal-binding</keyword>
<dbReference type="GO" id="GO:0046872">
    <property type="term" value="F:metal ion binding"/>
    <property type="evidence" value="ECO:0007669"/>
    <property type="project" value="UniProtKB-KW"/>
</dbReference>
<dbReference type="InterPro" id="IPR002817">
    <property type="entry name" value="ThiC/BzaA/B"/>
</dbReference>
<organism evidence="9">
    <name type="scientific">marine sediment metagenome</name>
    <dbReference type="NCBI Taxonomy" id="412755"/>
    <lineage>
        <taxon>unclassified sequences</taxon>
        <taxon>metagenomes</taxon>
        <taxon>ecological metagenomes</taxon>
    </lineage>
</organism>
<accession>A0A0F9NQA4</accession>
<keyword evidence="6" id="KW-0408">Iron</keyword>
<gene>
    <name evidence="9" type="ORF">LCGC14_1309450</name>
</gene>
<dbReference type="Gene3D" id="3.20.20.540">
    <property type="entry name" value="Radical SAM ThiC family, central domain"/>
    <property type="match status" value="1"/>
</dbReference>
<keyword evidence="5" id="KW-0862">Zinc</keyword>
<keyword evidence="7" id="KW-0411">Iron-sulfur</keyword>
<dbReference type="GO" id="GO:0016829">
    <property type="term" value="F:lyase activity"/>
    <property type="evidence" value="ECO:0007669"/>
    <property type="project" value="UniProtKB-KW"/>
</dbReference>